<dbReference type="EMBL" id="MFLC01000008">
    <property type="protein sequence ID" value="OGG55231.1"/>
    <property type="molecule type" value="Genomic_DNA"/>
</dbReference>
<accession>A0A1F6D1Q7</accession>
<evidence type="ECO:0000313" key="2">
    <source>
        <dbReference type="Proteomes" id="UP000177659"/>
    </source>
</evidence>
<dbReference type="AlphaFoldDB" id="A0A1F6D1Q7"/>
<dbReference type="Proteomes" id="UP000177659">
    <property type="component" value="Unassembled WGS sequence"/>
</dbReference>
<name>A0A1F6D1Q7_9BACT</name>
<sequence>MYKGTIIENSLVNKEILKKIEIEKNYRSGDWVLDDVFVNEEQIPELSKSLADGPWYIHLWQPGQDDVKVIFKDKIFDIKFSDKATWAGAVAYGKSIGIPDEQLDFPTD</sequence>
<reference evidence="1 2" key="1">
    <citation type="journal article" date="2016" name="Nat. Commun.">
        <title>Thousands of microbial genomes shed light on interconnected biogeochemical processes in an aquifer system.</title>
        <authorList>
            <person name="Anantharaman K."/>
            <person name="Brown C.T."/>
            <person name="Hug L.A."/>
            <person name="Sharon I."/>
            <person name="Castelle C.J."/>
            <person name="Probst A.J."/>
            <person name="Thomas B.C."/>
            <person name="Singh A."/>
            <person name="Wilkins M.J."/>
            <person name="Karaoz U."/>
            <person name="Brodie E.L."/>
            <person name="Williams K.H."/>
            <person name="Hubbard S.S."/>
            <person name="Banfield J.F."/>
        </authorList>
    </citation>
    <scope>NUCLEOTIDE SEQUENCE [LARGE SCALE GENOMIC DNA]</scope>
</reference>
<proteinExistence type="predicted"/>
<comment type="caution">
    <text evidence="1">The sequence shown here is derived from an EMBL/GenBank/DDBJ whole genome shotgun (WGS) entry which is preliminary data.</text>
</comment>
<protein>
    <submittedName>
        <fullName evidence="1">Uncharacterized protein</fullName>
    </submittedName>
</protein>
<organism evidence="1 2">
    <name type="scientific">Candidatus Kaiserbacteria bacterium RIFCSPHIGHO2_02_FULL_49_11</name>
    <dbReference type="NCBI Taxonomy" id="1798489"/>
    <lineage>
        <taxon>Bacteria</taxon>
        <taxon>Candidatus Kaiseribacteriota</taxon>
    </lineage>
</organism>
<evidence type="ECO:0000313" key="1">
    <source>
        <dbReference type="EMBL" id="OGG55231.1"/>
    </source>
</evidence>
<gene>
    <name evidence="1" type="ORF">A3D62_01430</name>
</gene>